<feature type="region of interest" description="Disordered" evidence="1">
    <location>
        <begin position="175"/>
        <end position="203"/>
    </location>
</feature>
<feature type="region of interest" description="Disordered" evidence="1">
    <location>
        <begin position="849"/>
        <end position="882"/>
    </location>
</feature>
<feature type="compositionally biased region" description="Basic and acidic residues" evidence="1">
    <location>
        <begin position="866"/>
        <end position="882"/>
    </location>
</feature>
<sequence length="882" mass="97408">MQSLPFRLLVVNELDLRDVGRGDRQEWQPPGVVEELDAQPLWKSKPNVTSPQELGLILLSAEPAAIKSLCLRVRRPQAPAQIVIFAAIPGTVNDGLSKFDLVSRYLSVKWKQCGEPLKWDVCSPTRLDTSCDIDSRIVPLNVAECSFIKLIAYGQNKSSRRQVVLEDIELMGSTEDSSLAQRTHTDKDRSSHQPGVIRRPGMQPLANDYDELQAVLLDAGVPMDLVIQIAGISKREKETLTQIPPESNFPTSKPEDEILAPKDQIQEENCAASPFDTALRQYIEQSARERSTLEEILDTKMTKDPDDVSSWQSPTVSSTDPTNSKEIILYTFGPFFTQCLLCGGADPQVTCIQMVERAAPLLKNVIGATCAFEGVIALIVLGIREAKTSYVFKTAIHLAYTVFRIESSDVLEAEQPGGSSALKLVEEVARANWNYGLRVILEWTLASSFCWSVSHNGKLAASKMPPSVDRAFLQFIRLLVEQDLTRTVFFDELLSLSPTRSTTGLIFARNRLRLLRMILQNDTIRCHVSTNVETSIRTLCTSLLCLNALPSDELALKRDDKGILARLASECLDKLDQPRGSSYSRSNHVASVRRHLEDASNAQSHHSHHYTHTALFIQDASLEAEMAAFTVLLQRYFSFQRRPNGLYRHSFVRVSQVDAKTDEVPESFQKGNIAFQGQVLARIPPTQTFHDEIQQKSAPYVFEINDKKSSPGILSPPAGKQDVVSSFASFKGTIERRSDLPKRSNKVSPDHEIPAPLAAKALTSKELVTATCSDDTAEKILPSGSPGLKSSTKESTFSPVIGTVNQAPLTSNRTSAAVDIAAAGSVVTTDGPVSILVDKYEPPEVIEHLISTKNTNDRRKRGAKVKSKDKGNDNDPDHCVLQ</sequence>
<accession>A0A833WIH7</accession>
<protein>
    <submittedName>
        <fullName evidence="2">Uncharacterized protein</fullName>
    </submittedName>
</protein>
<dbReference type="AlphaFoldDB" id="A0A833WIH7"/>
<name>A0A833WIH7_PHYIN</name>
<dbReference type="Proteomes" id="UP000602510">
    <property type="component" value="Unassembled WGS sequence"/>
</dbReference>
<dbReference type="EMBL" id="WSZM01000264">
    <property type="protein sequence ID" value="KAF4036545.1"/>
    <property type="molecule type" value="Genomic_DNA"/>
</dbReference>
<gene>
    <name evidence="2" type="ORF">GN244_ATG11251</name>
</gene>
<reference evidence="2" key="1">
    <citation type="submission" date="2020-04" db="EMBL/GenBank/DDBJ databases">
        <title>Hybrid Assembly of Korean Phytophthora infestans isolates.</title>
        <authorList>
            <person name="Prokchorchik M."/>
            <person name="Lee Y."/>
            <person name="Seo J."/>
            <person name="Cho J.-H."/>
            <person name="Park Y.-E."/>
            <person name="Jang D.-C."/>
            <person name="Im J.-S."/>
            <person name="Choi J.-G."/>
            <person name="Park H.-J."/>
            <person name="Lee G.-B."/>
            <person name="Lee Y.-G."/>
            <person name="Hong S.-Y."/>
            <person name="Cho K."/>
            <person name="Sohn K.H."/>
        </authorList>
    </citation>
    <scope>NUCLEOTIDE SEQUENCE</scope>
    <source>
        <strain evidence="2">KR_1_A1</strain>
    </source>
</reference>
<proteinExistence type="predicted"/>
<organism evidence="2 3">
    <name type="scientific">Phytophthora infestans</name>
    <name type="common">Potato late blight agent</name>
    <name type="synonym">Botrytis infestans</name>
    <dbReference type="NCBI Taxonomy" id="4787"/>
    <lineage>
        <taxon>Eukaryota</taxon>
        <taxon>Sar</taxon>
        <taxon>Stramenopiles</taxon>
        <taxon>Oomycota</taxon>
        <taxon>Peronosporomycetes</taxon>
        <taxon>Peronosporales</taxon>
        <taxon>Peronosporaceae</taxon>
        <taxon>Phytophthora</taxon>
    </lineage>
</organism>
<feature type="region of interest" description="Disordered" evidence="1">
    <location>
        <begin position="777"/>
        <end position="796"/>
    </location>
</feature>
<feature type="region of interest" description="Disordered" evidence="1">
    <location>
        <begin position="303"/>
        <end position="322"/>
    </location>
</feature>
<evidence type="ECO:0000256" key="1">
    <source>
        <dbReference type="SAM" id="MobiDB-lite"/>
    </source>
</evidence>
<keyword evidence="3" id="KW-1185">Reference proteome</keyword>
<feature type="compositionally biased region" description="Polar residues" evidence="1">
    <location>
        <begin position="309"/>
        <end position="322"/>
    </location>
</feature>
<evidence type="ECO:0000313" key="3">
    <source>
        <dbReference type="Proteomes" id="UP000602510"/>
    </source>
</evidence>
<comment type="caution">
    <text evidence="2">The sequence shown here is derived from an EMBL/GenBank/DDBJ whole genome shotgun (WGS) entry which is preliminary data.</text>
</comment>
<evidence type="ECO:0000313" key="2">
    <source>
        <dbReference type="EMBL" id="KAF4036545.1"/>
    </source>
</evidence>